<protein>
    <submittedName>
        <fullName evidence="1">Uncharacterized protein</fullName>
    </submittedName>
</protein>
<name>A0A6A4IGS7_9AGAR</name>
<evidence type="ECO:0000313" key="2">
    <source>
        <dbReference type="Proteomes" id="UP000799118"/>
    </source>
</evidence>
<keyword evidence="2" id="KW-1185">Reference proteome</keyword>
<evidence type="ECO:0000313" key="1">
    <source>
        <dbReference type="EMBL" id="KAE9408923.1"/>
    </source>
</evidence>
<reference evidence="1" key="1">
    <citation type="journal article" date="2019" name="Environ. Microbiol.">
        <title>Fungal ecological strategies reflected in gene transcription - a case study of two litter decomposers.</title>
        <authorList>
            <person name="Barbi F."/>
            <person name="Kohler A."/>
            <person name="Barry K."/>
            <person name="Baskaran P."/>
            <person name="Daum C."/>
            <person name="Fauchery L."/>
            <person name="Ihrmark K."/>
            <person name="Kuo A."/>
            <person name="LaButti K."/>
            <person name="Lipzen A."/>
            <person name="Morin E."/>
            <person name="Grigoriev I.V."/>
            <person name="Henrissat B."/>
            <person name="Lindahl B."/>
            <person name="Martin F."/>
        </authorList>
    </citation>
    <scope>NUCLEOTIDE SEQUENCE</scope>
    <source>
        <strain evidence="1">JB14</strain>
    </source>
</reference>
<dbReference type="AlphaFoldDB" id="A0A6A4IGS7"/>
<sequence>MAHESRITLCSKCRNPLKPRVHVNSDGPSNPGLSPNEIRELILLSEKDFDDYDAEIARLQSQLISIRDQRKRLVDYNTQLRSLLSSFREIPNEILCIIFEWACTDNLLQEYPWPLEREPPTQLTLPAIAYLPALAISAVCTRWRSMALSSPGLWSQFRLEIAPIAPKPEMMHMSNARSGFISISQLYLDRSADSPLIIDLQTPAGTKNDQSKPSVLGLLLDHTSRWKTFSYTGDLDLSSCGDFSRPPSFPILEELTLKGLMSRFKRQTLTALSMRQSSALSGQMSLKHVLILPWNQLTSLDVRAPEGREIDVLHRYPCLTVLKLRTFWSNLGQAAYHWPSWSHSLS</sequence>
<organism evidence="1 2">
    <name type="scientific">Gymnopus androsaceus JB14</name>
    <dbReference type="NCBI Taxonomy" id="1447944"/>
    <lineage>
        <taxon>Eukaryota</taxon>
        <taxon>Fungi</taxon>
        <taxon>Dikarya</taxon>
        <taxon>Basidiomycota</taxon>
        <taxon>Agaricomycotina</taxon>
        <taxon>Agaricomycetes</taxon>
        <taxon>Agaricomycetidae</taxon>
        <taxon>Agaricales</taxon>
        <taxon>Marasmiineae</taxon>
        <taxon>Omphalotaceae</taxon>
        <taxon>Gymnopus</taxon>
    </lineage>
</organism>
<gene>
    <name evidence="1" type="ORF">BT96DRAFT_627091</name>
</gene>
<dbReference type="OrthoDB" id="3268380at2759"/>
<dbReference type="Proteomes" id="UP000799118">
    <property type="component" value="Unassembled WGS sequence"/>
</dbReference>
<accession>A0A6A4IGS7</accession>
<proteinExistence type="predicted"/>
<dbReference type="EMBL" id="ML769389">
    <property type="protein sequence ID" value="KAE9408923.1"/>
    <property type="molecule type" value="Genomic_DNA"/>
</dbReference>